<protein>
    <submittedName>
        <fullName evidence="1">Uncharacterized protein</fullName>
    </submittedName>
</protein>
<sequence length="401" mass="43167">MWVVTGQQLVERAYLCFEGLGVWVEAFSAAGVPLAEWAAELPAELLMVCGSTTSTPEQLVRDLTPARTANLLAVALTIAACRRPFHYISRFAIAMISCMFRQPAYTATVQLSPAAVEALLRLTMQLQGRTTNRAMAGSWPEIMYRLCKLPAAAELPTAMVVEMGYQAVQSLGVIFSRTVKFGAIWSARSPLPRAEGNLHRDQSRKPRSCTTSSITVRKMESAACSLAALELADADNEEQQQQARVVAAMDICIQNHCTAEDVCLLRASSRALQQLISSRLSGAQLSSALLVRGVAAAAQAAAPAAPYDEFAGLRAQITSQQLVARAYQCFEGLWVWVEAFSAAGVPLEEWAADLPPKLRHVCCCNSSEGSDTSAGANTSPHSRPACCTPLRGPAQVASWNF</sequence>
<name>A0ABY8U2G9_TETOB</name>
<dbReference type="Proteomes" id="UP001244341">
    <property type="component" value="Chromosome 6b"/>
</dbReference>
<evidence type="ECO:0000313" key="2">
    <source>
        <dbReference type="Proteomes" id="UP001244341"/>
    </source>
</evidence>
<accession>A0ABY8U2G9</accession>
<organism evidence="1 2">
    <name type="scientific">Tetradesmus obliquus</name>
    <name type="common">Green alga</name>
    <name type="synonym">Acutodesmus obliquus</name>
    <dbReference type="NCBI Taxonomy" id="3088"/>
    <lineage>
        <taxon>Eukaryota</taxon>
        <taxon>Viridiplantae</taxon>
        <taxon>Chlorophyta</taxon>
        <taxon>core chlorophytes</taxon>
        <taxon>Chlorophyceae</taxon>
        <taxon>CS clade</taxon>
        <taxon>Sphaeropleales</taxon>
        <taxon>Scenedesmaceae</taxon>
        <taxon>Tetradesmus</taxon>
    </lineage>
</organism>
<reference evidence="1 2" key="1">
    <citation type="submission" date="2023-05" db="EMBL/GenBank/DDBJ databases">
        <title>A 100% complete, gapless, phased diploid assembly of the Scenedesmus obliquus UTEX 3031 genome.</title>
        <authorList>
            <person name="Biondi T.C."/>
            <person name="Hanschen E.R."/>
            <person name="Kwon T."/>
            <person name="Eng W."/>
            <person name="Kruse C.P.S."/>
            <person name="Koehler S.I."/>
            <person name="Kunde Y."/>
            <person name="Gleasner C.D."/>
            <person name="You Mak K.T."/>
            <person name="Polle J."/>
            <person name="Hovde B.T."/>
            <person name="Starkenburg S.R."/>
        </authorList>
    </citation>
    <scope>NUCLEOTIDE SEQUENCE [LARGE SCALE GENOMIC DNA]</scope>
    <source>
        <strain evidence="1 2">DOE0152z</strain>
    </source>
</reference>
<evidence type="ECO:0000313" key="1">
    <source>
        <dbReference type="EMBL" id="WIA15654.1"/>
    </source>
</evidence>
<keyword evidence="2" id="KW-1185">Reference proteome</keyword>
<dbReference type="EMBL" id="CP126213">
    <property type="protein sequence ID" value="WIA15654.1"/>
    <property type="molecule type" value="Genomic_DNA"/>
</dbReference>
<proteinExistence type="predicted"/>
<gene>
    <name evidence="1" type="ORF">OEZ85_002280</name>
</gene>